<gene>
    <name evidence="1" type="ORF">CVT25_002445</name>
</gene>
<comment type="caution">
    <text evidence="1">The sequence shown here is derived from an EMBL/GenBank/DDBJ whole genome shotgun (WGS) entry which is preliminary data.</text>
</comment>
<protein>
    <submittedName>
        <fullName evidence="1">Uncharacterized protein</fullName>
    </submittedName>
</protein>
<dbReference type="InParanoid" id="A0A409XUI0"/>
<dbReference type="AlphaFoldDB" id="A0A409XUI0"/>
<reference evidence="1 2" key="1">
    <citation type="journal article" date="2018" name="Evol. Lett.">
        <title>Horizontal gene cluster transfer increased hallucinogenic mushroom diversity.</title>
        <authorList>
            <person name="Reynolds H.T."/>
            <person name="Vijayakumar V."/>
            <person name="Gluck-Thaler E."/>
            <person name="Korotkin H.B."/>
            <person name="Matheny P.B."/>
            <person name="Slot J.C."/>
        </authorList>
    </citation>
    <scope>NUCLEOTIDE SEQUENCE [LARGE SCALE GENOMIC DNA]</scope>
    <source>
        <strain evidence="1 2">2631</strain>
    </source>
</reference>
<dbReference type="InterPro" id="IPR041078">
    <property type="entry name" value="Plavaka"/>
</dbReference>
<dbReference type="OrthoDB" id="2418900at2759"/>
<evidence type="ECO:0000313" key="1">
    <source>
        <dbReference type="EMBL" id="PPQ94380.1"/>
    </source>
</evidence>
<keyword evidence="2" id="KW-1185">Reference proteome</keyword>
<organism evidence="1 2">
    <name type="scientific">Psilocybe cyanescens</name>
    <dbReference type="NCBI Taxonomy" id="93625"/>
    <lineage>
        <taxon>Eukaryota</taxon>
        <taxon>Fungi</taxon>
        <taxon>Dikarya</taxon>
        <taxon>Basidiomycota</taxon>
        <taxon>Agaricomycotina</taxon>
        <taxon>Agaricomycetes</taxon>
        <taxon>Agaricomycetidae</taxon>
        <taxon>Agaricales</taxon>
        <taxon>Agaricineae</taxon>
        <taxon>Strophariaceae</taxon>
        <taxon>Psilocybe</taxon>
    </lineage>
</organism>
<accession>A0A409XUI0</accession>
<sequence>MSLETALTKLANISLRMWSYGIATLWTILKSSFRIQLLNKVNATNLDEYTEKVIIRIGNMKKCGQPIGGGTSRISFQQELQSHLYVFQRTRPVSPTNISKDVCKKPSARAMVLLGYIPVCKLECFSKKYHSMQGYQLFHNCMWKLLVPLVEAETLGVDMTCTDRFVREVYPLLAAYITKYPEQCLVRCCKENSCPKSQVFPQDRGDHCLKSILWDLDKTMEVLTQQVEGLKPNKFKKQQLCLIKPFWKDLPHCNIFDAMILDLLHQLHKGVFKDHIATLATEGGMKEVNTRFIHLLLQERDIVDDPMDRKGIQKHGKVFLGVIAGATNPQVICAVCGVLNFIYYAHFEMHCDESLAELDSAWLTFHKNKDIFKDLDIREHFNISKIHSVMHYVNSIRSHGTTDGFNTDCTLISPRWATYIAGNKKEYIKQMWAVPGYQADIAETSKPLPNKGNGDDLVEEDKEVEEQVTVIHSVAKTPLFMQVTVQLLVENFGTVNIITGLNTFLTDAKLAKRVTDTTTFSMYKRVGLTLPRILEASSVLVKDNTFATKAFPGQITKAGIIKPAPARFSTALI</sequence>
<dbReference type="Proteomes" id="UP000283269">
    <property type="component" value="Unassembled WGS sequence"/>
</dbReference>
<dbReference type="Pfam" id="PF18759">
    <property type="entry name" value="Plavaka"/>
    <property type="match status" value="1"/>
</dbReference>
<evidence type="ECO:0000313" key="2">
    <source>
        <dbReference type="Proteomes" id="UP000283269"/>
    </source>
</evidence>
<dbReference type="EMBL" id="NHYD01000357">
    <property type="protein sequence ID" value="PPQ94380.1"/>
    <property type="molecule type" value="Genomic_DNA"/>
</dbReference>
<proteinExistence type="predicted"/>
<name>A0A409XUI0_PSICY</name>